<feature type="transmembrane region" description="Helical" evidence="6">
    <location>
        <begin position="237"/>
        <end position="260"/>
    </location>
</feature>
<evidence type="ECO:0000256" key="6">
    <source>
        <dbReference type="SAM" id="Phobius"/>
    </source>
</evidence>
<keyword evidence="5 6" id="KW-0472">Membrane</keyword>
<feature type="transmembrane region" description="Helical" evidence="6">
    <location>
        <begin position="325"/>
        <end position="345"/>
    </location>
</feature>
<feature type="transmembrane region" description="Helical" evidence="6">
    <location>
        <begin position="302"/>
        <end position="319"/>
    </location>
</feature>
<dbReference type="PANTHER" id="PTHR11360">
    <property type="entry name" value="MONOCARBOXYLATE TRANSPORTER"/>
    <property type="match status" value="1"/>
</dbReference>
<dbReference type="AlphaFoldDB" id="A0A0J1HNT1"/>
<dbReference type="PATRIC" id="fig|1397.4.peg.4686"/>
<dbReference type="RefSeq" id="WP_016204938.1">
    <property type="nucleotide sequence ID" value="NZ_JAPWCI010000058.1"/>
</dbReference>
<keyword evidence="3 6" id="KW-0812">Transmembrane</keyword>
<evidence type="ECO:0000256" key="3">
    <source>
        <dbReference type="ARBA" id="ARBA00022692"/>
    </source>
</evidence>
<dbReference type="Pfam" id="PF07690">
    <property type="entry name" value="MFS_1"/>
    <property type="match status" value="1"/>
</dbReference>
<dbReference type="InterPro" id="IPR011701">
    <property type="entry name" value="MFS"/>
</dbReference>
<dbReference type="Gene3D" id="1.20.1250.20">
    <property type="entry name" value="MFS general substrate transporter like domains"/>
    <property type="match status" value="1"/>
</dbReference>
<feature type="transmembrane region" description="Helical" evidence="6">
    <location>
        <begin position="142"/>
        <end position="163"/>
    </location>
</feature>
<feature type="transmembrane region" description="Helical" evidence="6">
    <location>
        <begin position="390"/>
        <end position="411"/>
    </location>
</feature>
<dbReference type="GO" id="GO:0022857">
    <property type="term" value="F:transmembrane transporter activity"/>
    <property type="evidence" value="ECO:0007669"/>
    <property type="project" value="InterPro"/>
</dbReference>
<dbReference type="InterPro" id="IPR036259">
    <property type="entry name" value="MFS_trans_sf"/>
</dbReference>
<sequence length="424" mass="47780">MNKRKRNTSIFYGWFIVFIAGLGTFFSGPGQTYSNSTFIEEYIKSFGWNRTEISSLYSIATLCSGFLIMFMGKFMDRFGYRRMLGIVSVLFSLACFFNSFVTNIWMLGIGFFLIRFLGQGSMTLIPNTIVPQWFIKKRGRAMSFMAIGSFSSAAFFPIANTWLIDKWDWQTTWQIWGVALLIIFTPLAIIGVRNRPEDIGALPDGITEKFKNKSHNKISHSYLVMDWTLKEAMQTKAFWAILVCVGIPALVNTAITFHLLSIFQEQHLSPQLAASVLSLMALVGFPISFLSGFILEKIQTKILLMGIFLTEITFLILLINVKSIWIGIIFGILWGASNGIERITLNIIWSDYFGRKYLGSINGIAMMVMVVGSAIGPLPLGIGYDYFHSYIESLLFLLLFPILGIFGAILAKKPQKVTIAKRAN</sequence>
<dbReference type="Proteomes" id="UP000036045">
    <property type="component" value="Unassembled WGS sequence"/>
</dbReference>
<feature type="transmembrane region" description="Helical" evidence="6">
    <location>
        <begin position="107"/>
        <end position="130"/>
    </location>
</feature>
<dbReference type="CDD" id="cd17355">
    <property type="entry name" value="MFS_YcxA_like"/>
    <property type="match status" value="1"/>
</dbReference>
<accession>A0A0J1HNT1</accession>
<dbReference type="InterPro" id="IPR050327">
    <property type="entry name" value="Proton-linked_MCT"/>
</dbReference>
<feature type="transmembrane region" description="Helical" evidence="6">
    <location>
        <begin position="53"/>
        <end position="71"/>
    </location>
</feature>
<comment type="subcellular location">
    <subcellularLocation>
        <location evidence="1">Cell membrane</location>
        <topology evidence="1">Multi-pass membrane protein</topology>
    </subcellularLocation>
</comment>
<evidence type="ECO:0000313" key="8">
    <source>
        <dbReference type="EMBL" id="KLV15376.1"/>
    </source>
</evidence>
<evidence type="ECO:0000256" key="5">
    <source>
        <dbReference type="ARBA" id="ARBA00023136"/>
    </source>
</evidence>
<keyword evidence="4 6" id="KW-1133">Transmembrane helix</keyword>
<keyword evidence="9" id="KW-1185">Reference proteome</keyword>
<dbReference type="OrthoDB" id="182417at2"/>
<gene>
    <name evidence="8" type="ORF">ABW02_25680</name>
</gene>
<reference evidence="8 9" key="1">
    <citation type="submission" date="2015-05" db="EMBL/GenBank/DDBJ databases">
        <title>Whole genome sequence and identification of bacterial endophytes from Costus igneus.</title>
        <authorList>
            <person name="Lee Y.P."/>
            <person name="Gan H.M."/>
            <person name="Eng W."/>
            <person name="Wheatley M.S."/>
            <person name="Caraballo A."/>
            <person name="Polter S."/>
            <person name="Savka M.A."/>
            <person name="Hudson A.O."/>
        </authorList>
    </citation>
    <scope>NUCLEOTIDE SEQUENCE [LARGE SCALE GENOMIC DNA]</scope>
    <source>
        <strain evidence="8 9">RIT379</strain>
    </source>
</reference>
<dbReference type="EMBL" id="LDPH01000059">
    <property type="protein sequence ID" value="KLV15376.1"/>
    <property type="molecule type" value="Genomic_DNA"/>
</dbReference>
<comment type="caution">
    <text evidence="8">The sequence shown here is derived from an EMBL/GenBank/DDBJ whole genome shotgun (WGS) entry which is preliminary data.</text>
</comment>
<protein>
    <submittedName>
        <fullName evidence="8">MFS transporter</fullName>
    </submittedName>
</protein>
<feature type="transmembrane region" description="Helical" evidence="6">
    <location>
        <begin position="175"/>
        <end position="192"/>
    </location>
</feature>
<evidence type="ECO:0000256" key="2">
    <source>
        <dbReference type="ARBA" id="ARBA00022448"/>
    </source>
</evidence>
<feature type="transmembrane region" description="Helical" evidence="6">
    <location>
        <begin position="83"/>
        <end position="101"/>
    </location>
</feature>
<keyword evidence="2" id="KW-0813">Transport</keyword>
<feature type="transmembrane region" description="Helical" evidence="6">
    <location>
        <begin position="272"/>
        <end position="295"/>
    </location>
</feature>
<dbReference type="InterPro" id="IPR020846">
    <property type="entry name" value="MFS_dom"/>
</dbReference>
<feature type="transmembrane region" description="Helical" evidence="6">
    <location>
        <begin position="12"/>
        <end position="33"/>
    </location>
</feature>
<evidence type="ECO:0000256" key="1">
    <source>
        <dbReference type="ARBA" id="ARBA00004651"/>
    </source>
</evidence>
<dbReference type="GO" id="GO:0005886">
    <property type="term" value="C:plasma membrane"/>
    <property type="evidence" value="ECO:0007669"/>
    <property type="project" value="UniProtKB-SubCell"/>
</dbReference>
<evidence type="ECO:0000256" key="4">
    <source>
        <dbReference type="ARBA" id="ARBA00022989"/>
    </source>
</evidence>
<dbReference type="SUPFAM" id="SSF103473">
    <property type="entry name" value="MFS general substrate transporter"/>
    <property type="match status" value="1"/>
</dbReference>
<organism evidence="8 9">
    <name type="scientific">Niallia circulans</name>
    <name type="common">Bacillus circulans</name>
    <dbReference type="NCBI Taxonomy" id="1397"/>
    <lineage>
        <taxon>Bacteria</taxon>
        <taxon>Bacillati</taxon>
        <taxon>Bacillota</taxon>
        <taxon>Bacilli</taxon>
        <taxon>Bacillales</taxon>
        <taxon>Bacillaceae</taxon>
        <taxon>Niallia</taxon>
    </lineage>
</organism>
<evidence type="ECO:0000259" key="7">
    <source>
        <dbReference type="PROSITE" id="PS50850"/>
    </source>
</evidence>
<feature type="domain" description="Major facilitator superfamily (MFS) profile" evidence="7">
    <location>
        <begin position="16"/>
        <end position="416"/>
    </location>
</feature>
<feature type="transmembrane region" description="Helical" evidence="6">
    <location>
        <begin position="357"/>
        <end position="378"/>
    </location>
</feature>
<evidence type="ECO:0000313" key="9">
    <source>
        <dbReference type="Proteomes" id="UP000036045"/>
    </source>
</evidence>
<dbReference type="PROSITE" id="PS50850">
    <property type="entry name" value="MFS"/>
    <property type="match status" value="1"/>
</dbReference>
<dbReference type="PANTHER" id="PTHR11360:SF308">
    <property type="entry name" value="BLL3089 PROTEIN"/>
    <property type="match status" value="1"/>
</dbReference>
<proteinExistence type="predicted"/>
<name>A0A0J1HNT1_NIACI</name>